<keyword evidence="2" id="KW-1185">Reference proteome</keyword>
<comment type="caution">
    <text evidence="1">The sequence shown here is derived from an EMBL/GenBank/DDBJ whole genome shotgun (WGS) entry which is preliminary data.</text>
</comment>
<protein>
    <submittedName>
        <fullName evidence="1">Uncharacterized protein</fullName>
    </submittedName>
</protein>
<organism evidence="1 2">
    <name type="scientific">Salinivibrio kushneri</name>
    <dbReference type="NCBI Taxonomy" id="1908198"/>
    <lineage>
        <taxon>Bacteria</taxon>
        <taxon>Pseudomonadati</taxon>
        <taxon>Pseudomonadota</taxon>
        <taxon>Gammaproteobacteria</taxon>
        <taxon>Vibrionales</taxon>
        <taxon>Vibrionaceae</taxon>
        <taxon>Salinivibrio</taxon>
    </lineage>
</organism>
<evidence type="ECO:0000313" key="2">
    <source>
        <dbReference type="Proteomes" id="UP000189021"/>
    </source>
</evidence>
<accession>A0AB36JXN6</accession>
<sequence>MDEWHIVGNGPGDLVLKKDEKVIRFNQPLTIASSADLLITNSKLAGIETGVLVQGEVPSKLFCKKLEANEKELESLLGCKPSIGLLTLKTMLEFGVTINVSRMTLLPSLERPLDYNKRKALPAAYHNWLGERRLASGWMDKLNWPGFEMKLARHDKVNGATIIRHCFKLQSLPSLPKEEATQLLKGLSEVKPMTWLEHIDSSTLKTLESLFFVLRGSCISPNWWLYDNELSTVVNRLQKNLALAQQALLFSEKVKA</sequence>
<dbReference type="EMBL" id="MUEK01000006">
    <property type="protein sequence ID" value="OOE39833.1"/>
    <property type="molecule type" value="Genomic_DNA"/>
</dbReference>
<dbReference type="Proteomes" id="UP000189021">
    <property type="component" value="Unassembled WGS sequence"/>
</dbReference>
<reference evidence="1 2" key="1">
    <citation type="journal article" date="2017" name="Genome Announc.">
        <title>Draft Genome Sequences of Salinivibrio proteolyticus, Salinivibrio sharmensis, Salinivibrio siamensis, Salinivibrio costicola subsp. alcaliphilus, Salinivibrio costicola subsp. vallismortis, and 29 New Isolates Belonging to the Genus Salinivibrio.</title>
        <authorList>
            <person name="Lopez-Hermoso C."/>
            <person name="de la Haba R.R."/>
            <person name="Sanchez-Porro C."/>
            <person name="Bayliss S.C."/>
            <person name="Feil E.J."/>
            <person name="Ventosa A."/>
        </authorList>
    </citation>
    <scope>NUCLEOTIDE SEQUENCE [LARGE SCALE GENOMIC DNA]</scope>
    <source>
        <strain evidence="1 2">AL184</strain>
    </source>
</reference>
<gene>
    <name evidence="1" type="ORF">BZG00_07995</name>
</gene>
<evidence type="ECO:0000313" key="1">
    <source>
        <dbReference type="EMBL" id="OOE39833.1"/>
    </source>
</evidence>
<dbReference type="AlphaFoldDB" id="A0AB36JXN6"/>
<name>A0AB36JXN6_9GAMM</name>
<dbReference type="RefSeq" id="WP_077659218.1">
    <property type="nucleotide sequence ID" value="NZ_CP040022.1"/>
</dbReference>
<proteinExistence type="predicted"/>